<feature type="region of interest" description="Disordered" evidence="6">
    <location>
        <begin position="216"/>
        <end position="252"/>
    </location>
</feature>
<dbReference type="InterPro" id="IPR000961">
    <property type="entry name" value="AGC-kinase_C"/>
</dbReference>
<evidence type="ECO:0000256" key="2">
    <source>
        <dbReference type="ARBA" id="ARBA00022679"/>
    </source>
</evidence>
<dbReference type="GO" id="GO:0005634">
    <property type="term" value="C:nucleus"/>
    <property type="evidence" value="ECO:0007669"/>
    <property type="project" value="TreeGrafter"/>
</dbReference>
<accession>A0A8S9XD17</accession>
<keyword evidence="2" id="KW-0808">Transferase</keyword>
<dbReference type="Proteomes" id="UP000466442">
    <property type="component" value="Unassembled WGS sequence"/>
</dbReference>
<evidence type="ECO:0000256" key="1">
    <source>
        <dbReference type="ARBA" id="ARBA00022527"/>
    </source>
</evidence>
<evidence type="ECO:0000259" key="7">
    <source>
        <dbReference type="PROSITE" id="PS50011"/>
    </source>
</evidence>
<dbReference type="GO" id="GO:0005952">
    <property type="term" value="C:cAMP-dependent protein kinase complex"/>
    <property type="evidence" value="ECO:0007669"/>
    <property type="project" value="TreeGrafter"/>
</dbReference>
<dbReference type="PANTHER" id="PTHR24353">
    <property type="entry name" value="CYCLIC NUCLEOTIDE-DEPENDENT PROTEIN KINASE"/>
    <property type="match status" value="1"/>
</dbReference>
<feature type="domain" description="Protein kinase" evidence="7">
    <location>
        <begin position="1"/>
        <end position="197"/>
    </location>
</feature>
<dbReference type="Pfam" id="PF00069">
    <property type="entry name" value="Pkinase"/>
    <property type="match status" value="1"/>
</dbReference>
<keyword evidence="3" id="KW-0547">Nucleotide-binding</keyword>
<dbReference type="EMBL" id="WIXP02000008">
    <property type="protein sequence ID" value="KAF6206950.1"/>
    <property type="molecule type" value="Genomic_DNA"/>
</dbReference>
<evidence type="ECO:0008006" key="11">
    <source>
        <dbReference type="Google" id="ProtNLM"/>
    </source>
</evidence>
<evidence type="ECO:0000256" key="5">
    <source>
        <dbReference type="ARBA" id="ARBA00022840"/>
    </source>
</evidence>
<dbReference type="SUPFAM" id="SSF56112">
    <property type="entry name" value="Protein kinase-like (PK-like)"/>
    <property type="match status" value="1"/>
</dbReference>
<dbReference type="PROSITE" id="PS00108">
    <property type="entry name" value="PROTEIN_KINASE_ST"/>
    <property type="match status" value="1"/>
</dbReference>
<feature type="domain" description="AGC-kinase C-terminal" evidence="8">
    <location>
        <begin position="198"/>
        <end position="252"/>
    </location>
</feature>
<dbReference type="SMART" id="SM00220">
    <property type="entry name" value="S_TKc"/>
    <property type="match status" value="1"/>
</dbReference>
<comment type="caution">
    <text evidence="9">The sequence shown here is derived from an EMBL/GenBank/DDBJ whole genome shotgun (WGS) entry which is preliminary data.</text>
</comment>
<evidence type="ECO:0000256" key="3">
    <source>
        <dbReference type="ARBA" id="ARBA00022741"/>
    </source>
</evidence>
<keyword evidence="1" id="KW-0723">Serine/threonine-protein kinase</keyword>
<dbReference type="Gene3D" id="1.10.510.10">
    <property type="entry name" value="Transferase(Phosphotransferase) domain 1"/>
    <property type="match status" value="1"/>
</dbReference>
<dbReference type="Gene3D" id="3.30.200.20">
    <property type="entry name" value="Phosphorylase Kinase, domain 1"/>
    <property type="match status" value="1"/>
</dbReference>
<gene>
    <name evidence="9" type="ORF">GE061_018186</name>
</gene>
<dbReference type="InterPro" id="IPR008271">
    <property type="entry name" value="Ser/Thr_kinase_AS"/>
</dbReference>
<evidence type="ECO:0000256" key="6">
    <source>
        <dbReference type="SAM" id="MobiDB-lite"/>
    </source>
</evidence>
<dbReference type="GO" id="GO:0007476">
    <property type="term" value="P:imaginal disc-derived wing morphogenesis"/>
    <property type="evidence" value="ECO:0007669"/>
    <property type="project" value="UniProtKB-ARBA"/>
</dbReference>
<dbReference type="SMART" id="SM00133">
    <property type="entry name" value="S_TK_X"/>
    <property type="match status" value="1"/>
</dbReference>
<dbReference type="PROSITE" id="PS51285">
    <property type="entry name" value="AGC_KINASE_CTER"/>
    <property type="match status" value="1"/>
</dbReference>
<dbReference type="FunFam" id="1.10.510.10:FF:000005">
    <property type="entry name" value="cAMP-dependent protein kinase catalytic subunit alpha"/>
    <property type="match status" value="1"/>
</dbReference>
<dbReference type="PROSITE" id="PS50011">
    <property type="entry name" value="PROTEIN_KINASE_DOM"/>
    <property type="match status" value="1"/>
</dbReference>
<proteinExistence type="predicted"/>
<evidence type="ECO:0000313" key="10">
    <source>
        <dbReference type="Proteomes" id="UP000466442"/>
    </source>
</evidence>
<evidence type="ECO:0000259" key="8">
    <source>
        <dbReference type="PROSITE" id="PS51285"/>
    </source>
</evidence>
<protein>
    <recommendedName>
        <fullName evidence="11">Protein kinase domain-containing protein</fullName>
    </recommendedName>
</protein>
<dbReference type="InterPro" id="IPR000719">
    <property type="entry name" value="Prot_kinase_dom"/>
</dbReference>
<evidence type="ECO:0000256" key="4">
    <source>
        <dbReference type="ARBA" id="ARBA00022777"/>
    </source>
</evidence>
<name>A0A8S9XD17_APOLU</name>
<evidence type="ECO:0000313" key="9">
    <source>
        <dbReference type="EMBL" id="KAF6206950.1"/>
    </source>
</evidence>
<sequence>MFPFCVNLKYFFQDNRYLYLVMPAVLGGELFRHLRKLGMLSENQAKFYAAQILLALEYLHHLDLVYRDLKPENILLDESGYVKMTDFGFCKHVMGRTYTLCGTPEYLAPEVILSKGYGRSVDWWSFGVLVYEMVAGFAPFAGKDALRIYEKVVKGKYKTPEGFSSDMRQLVRHTLQTDVSRRYGTNDSKNIKSLKWFKDTNWPSILNRQLTPPFVPKIKNQGDTSNFDRYDEASSDDENTDKYSCDDEFAEF</sequence>
<keyword evidence="10" id="KW-1185">Reference proteome</keyword>
<reference evidence="9" key="1">
    <citation type="journal article" date="2021" name="Mol. Ecol. Resour.">
        <title>Apolygus lucorum genome provides insights into omnivorousness and mesophyll feeding.</title>
        <authorList>
            <person name="Liu Y."/>
            <person name="Liu H."/>
            <person name="Wang H."/>
            <person name="Huang T."/>
            <person name="Liu B."/>
            <person name="Yang B."/>
            <person name="Yin L."/>
            <person name="Li B."/>
            <person name="Zhang Y."/>
            <person name="Zhang S."/>
            <person name="Jiang F."/>
            <person name="Zhang X."/>
            <person name="Ren Y."/>
            <person name="Wang B."/>
            <person name="Wang S."/>
            <person name="Lu Y."/>
            <person name="Wu K."/>
            <person name="Fan W."/>
            <person name="Wang G."/>
        </authorList>
    </citation>
    <scope>NUCLEOTIDE SEQUENCE</scope>
    <source>
        <strain evidence="9">12Hb</strain>
    </source>
</reference>
<dbReference type="AlphaFoldDB" id="A0A8S9XD17"/>
<keyword evidence="4" id="KW-0418">Kinase</keyword>
<keyword evidence="5" id="KW-0067">ATP-binding</keyword>
<dbReference type="GO" id="GO:0004691">
    <property type="term" value="F:cAMP-dependent protein kinase activity"/>
    <property type="evidence" value="ECO:0007669"/>
    <property type="project" value="TreeGrafter"/>
</dbReference>
<dbReference type="GO" id="GO:0005524">
    <property type="term" value="F:ATP binding"/>
    <property type="evidence" value="ECO:0007669"/>
    <property type="project" value="UniProtKB-KW"/>
</dbReference>
<dbReference type="PANTHER" id="PTHR24353:SF152">
    <property type="entry name" value="UT01108P-RELATED"/>
    <property type="match status" value="1"/>
</dbReference>
<dbReference type="GO" id="GO:0005829">
    <property type="term" value="C:cytosol"/>
    <property type="evidence" value="ECO:0007669"/>
    <property type="project" value="TreeGrafter"/>
</dbReference>
<dbReference type="InterPro" id="IPR011009">
    <property type="entry name" value="Kinase-like_dom_sf"/>
</dbReference>
<dbReference type="OrthoDB" id="63267at2759"/>
<organism evidence="9 10">
    <name type="scientific">Apolygus lucorum</name>
    <name type="common">Small green plant bug</name>
    <name type="synonym">Lygocoris lucorum</name>
    <dbReference type="NCBI Taxonomy" id="248454"/>
    <lineage>
        <taxon>Eukaryota</taxon>
        <taxon>Metazoa</taxon>
        <taxon>Ecdysozoa</taxon>
        <taxon>Arthropoda</taxon>
        <taxon>Hexapoda</taxon>
        <taxon>Insecta</taxon>
        <taxon>Pterygota</taxon>
        <taxon>Neoptera</taxon>
        <taxon>Paraneoptera</taxon>
        <taxon>Hemiptera</taxon>
        <taxon>Heteroptera</taxon>
        <taxon>Panheteroptera</taxon>
        <taxon>Cimicomorpha</taxon>
        <taxon>Miridae</taxon>
        <taxon>Mirini</taxon>
        <taxon>Apolygus</taxon>
    </lineage>
</organism>